<reference evidence="10 11" key="1">
    <citation type="submission" date="2018-05" db="EMBL/GenBank/DDBJ databases">
        <title>Genomic Encyclopedia of Type Strains, Phase IV (KMG-IV): sequencing the most valuable type-strain genomes for metagenomic binning, comparative biology and taxonomic classification.</title>
        <authorList>
            <person name="Goeker M."/>
        </authorList>
    </citation>
    <scope>NUCLEOTIDE SEQUENCE [LARGE SCALE GENOMIC DNA]</scope>
    <source>
        <strain evidence="10 11">JC118</strain>
    </source>
</reference>
<dbReference type="GeneID" id="94440534"/>
<dbReference type="InterPro" id="IPR036390">
    <property type="entry name" value="WH_DNA-bd_sf"/>
</dbReference>
<dbReference type="PANTHER" id="PTHR30185:SF13">
    <property type="entry name" value="LICABCH OPERON REGULATOR-RELATED"/>
    <property type="match status" value="1"/>
</dbReference>
<dbReference type="InterPro" id="IPR050661">
    <property type="entry name" value="BglG_antiterminators"/>
</dbReference>
<reference evidence="9" key="2">
    <citation type="submission" date="2022-03" db="EMBL/GenBank/DDBJ databases">
        <title>First case of bacteraemia caused by Dielma fastidiosa in a patient hospitalised with diverticulitis.</title>
        <authorList>
            <person name="Forman-Ankjaer B."/>
            <person name="Hvid-Jensen F."/>
            <person name="Kobel C.M."/>
            <person name="Greve T."/>
        </authorList>
    </citation>
    <scope>NUCLEOTIDE SEQUENCE</scope>
    <source>
        <strain evidence="9">AUH_DF_2021</strain>
    </source>
</reference>
<evidence type="ECO:0000259" key="7">
    <source>
        <dbReference type="PROSITE" id="PS51099"/>
    </source>
</evidence>
<dbReference type="EMBL" id="JALDAW010000023">
    <property type="protein sequence ID" value="MDY5169838.1"/>
    <property type="molecule type" value="Genomic_DNA"/>
</dbReference>
<dbReference type="InterPro" id="IPR011608">
    <property type="entry name" value="PRD"/>
</dbReference>
<dbReference type="SUPFAM" id="SSF55804">
    <property type="entry name" value="Phoshotransferase/anion transport protein"/>
    <property type="match status" value="1"/>
</dbReference>
<dbReference type="GO" id="GO:0009401">
    <property type="term" value="P:phosphoenolpyruvate-dependent sugar phosphotransferase system"/>
    <property type="evidence" value="ECO:0007669"/>
    <property type="project" value="InterPro"/>
</dbReference>
<dbReference type="PROSITE" id="PS51372">
    <property type="entry name" value="PRD_2"/>
    <property type="match status" value="2"/>
</dbReference>
<evidence type="ECO:0000313" key="9">
    <source>
        <dbReference type="EMBL" id="MDY5169838.1"/>
    </source>
</evidence>
<gene>
    <name evidence="10" type="ORF">DES51_11719</name>
    <name evidence="9" type="ORF">MQE39_17100</name>
</gene>
<dbReference type="InterPro" id="IPR013196">
    <property type="entry name" value="HTH_11"/>
</dbReference>
<proteinExistence type="predicted"/>
<dbReference type="Pfam" id="PF08279">
    <property type="entry name" value="HTH_11"/>
    <property type="match status" value="1"/>
</dbReference>
<dbReference type="Gene3D" id="3.40.50.2300">
    <property type="match status" value="1"/>
</dbReference>
<dbReference type="GO" id="GO:0006355">
    <property type="term" value="P:regulation of DNA-templated transcription"/>
    <property type="evidence" value="ECO:0007669"/>
    <property type="project" value="InterPro"/>
</dbReference>
<dbReference type="Pfam" id="PF00359">
    <property type="entry name" value="PTS_EIIA_2"/>
    <property type="match status" value="1"/>
</dbReference>
<accession>A0A318KKP8</accession>
<evidence type="ECO:0000256" key="5">
    <source>
        <dbReference type="ARBA" id="ARBA00023163"/>
    </source>
</evidence>
<dbReference type="GO" id="GO:0008982">
    <property type="term" value="F:protein-N(PI)-phosphohistidine-sugar phosphotransferase activity"/>
    <property type="evidence" value="ECO:0007669"/>
    <property type="project" value="InterPro"/>
</dbReference>
<dbReference type="PROSITE" id="PS51099">
    <property type="entry name" value="PTS_EIIB_TYPE_2"/>
    <property type="match status" value="1"/>
</dbReference>
<feature type="domain" description="PTS EIIB type-2" evidence="7">
    <location>
        <begin position="400"/>
        <end position="491"/>
    </location>
</feature>
<dbReference type="Gene3D" id="1.10.10.10">
    <property type="entry name" value="Winged helix-like DNA-binding domain superfamily/Winged helix DNA-binding domain"/>
    <property type="match status" value="2"/>
</dbReference>
<dbReference type="SUPFAM" id="SSF63520">
    <property type="entry name" value="PTS-regulatory domain, PRD"/>
    <property type="match status" value="2"/>
</dbReference>
<dbReference type="PROSITE" id="PS51094">
    <property type="entry name" value="PTS_EIIA_TYPE_2"/>
    <property type="match status" value="1"/>
</dbReference>
<dbReference type="OrthoDB" id="3175596at2"/>
<dbReference type="Proteomes" id="UP000247612">
    <property type="component" value="Unassembled WGS sequence"/>
</dbReference>
<dbReference type="InterPro" id="IPR002178">
    <property type="entry name" value="PTS_EIIA_type-2_dom"/>
</dbReference>
<dbReference type="Pfam" id="PF00874">
    <property type="entry name" value="PRD"/>
    <property type="match status" value="2"/>
</dbReference>
<evidence type="ECO:0000256" key="2">
    <source>
        <dbReference type="ARBA" id="ARBA00022737"/>
    </source>
</evidence>
<dbReference type="InterPro" id="IPR036388">
    <property type="entry name" value="WH-like_DNA-bd_sf"/>
</dbReference>
<dbReference type="AlphaFoldDB" id="A0A318KKP8"/>
<dbReference type="SUPFAM" id="SSF46785">
    <property type="entry name" value="Winged helix' DNA-binding domain"/>
    <property type="match status" value="2"/>
</dbReference>
<dbReference type="STRING" id="1034346.GCA_000313565_01039"/>
<feature type="domain" description="PRD" evidence="8">
    <location>
        <begin position="289"/>
        <end position="396"/>
    </location>
</feature>
<keyword evidence="4" id="KW-0010">Activator</keyword>
<dbReference type="Gene3D" id="3.40.930.10">
    <property type="entry name" value="Mannitol-specific EII, Chain A"/>
    <property type="match status" value="1"/>
</dbReference>
<evidence type="ECO:0000259" key="8">
    <source>
        <dbReference type="PROSITE" id="PS51372"/>
    </source>
</evidence>
<dbReference type="EMBL" id="QJKH01000017">
    <property type="protein sequence ID" value="PXX75835.1"/>
    <property type="molecule type" value="Genomic_DNA"/>
</dbReference>
<evidence type="ECO:0000313" key="11">
    <source>
        <dbReference type="Proteomes" id="UP000247612"/>
    </source>
</evidence>
<evidence type="ECO:0000256" key="4">
    <source>
        <dbReference type="ARBA" id="ARBA00023159"/>
    </source>
</evidence>
<keyword evidence="1" id="KW-0808">Transferase</keyword>
<keyword evidence="3" id="KW-0805">Transcription regulation</keyword>
<dbReference type="CDD" id="cd05568">
    <property type="entry name" value="PTS_IIB_bgl_like"/>
    <property type="match status" value="1"/>
</dbReference>
<organism evidence="10 11">
    <name type="scientific">Dielma fastidiosa</name>
    <dbReference type="NCBI Taxonomy" id="1034346"/>
    <lineage>
        <taxon>Bacteria</taxon>
        <taxon>Bacillati</taxon>
        <taxon>Bacillota</taxon>
        <taxon>Erysipelotrichia</taxon>
        <taxon>Erysipelotrichales</taxon>
        <taxon>Erysipelotrichaceae</taxon>
        <taxon>Dielma</taxon>
    </lineage>
</organism>
<dbReference type="Pfam" id="PF05043">
    <property type="entry name" value="Mga"/>
    <property type="match status" value="1"/>
</dbReference>
<dbReference type="InterPro" id="IPR036095">
    <property type="entry name" value="PTS_EIIB-like_sf"/>
</dbReference>
<keyword evidence="2" id="KW-0677">Repeat</keyword>
<dbReference type="Proteomes" id="UP001276902">
    <property type="component" value="Unassembled WGS sequence"/>
</dbReference>
<dbReference type="SUPFAM" id="SSF52794">
    <property type="entry name" value="PTS system IIB component-like"/>
    <property type="match status" value="1"/>
</dbReference>
<evidence type="ECO:0000256" key="1">
    <source>
        <dbReference type="ARBA" id="ARBA00022679"/>
    </source>
</evidence>
<keyword evidence="5" id="KW-0804">Transcription</keyword>
<dbReference type="Gene3D" id="1.10.1790.10">
    <property type="entry name" value="PRD domain"/>
    <property type="match status" value="2"/>
</dbReference>
<comment type="caution">
    <text evidence="10">The sequence shown here is derived from an EMBL/GenBank/DDBJ whole genome shotgun (WGS) entry which is preliminary data.</text>
</comment>
<name>A0A318KKP8_9FIRM</name>
<dbReference type="RefSeq" id="WP_022937353.1">
    <property type="nucleotide sequence ID" value="NZ_BAABZA010000001.1"/>
</dbReference>
<feature type="domain" description="PRD" evidence="8">
    <location>
        <begin position="178"/>
        <end position="284"/>
    </location>
</feature>
<evidence type="ECO:0000256" key="3">
    <source>
        <dbReference type="ARBA" id="ARBA00023015"/>
    </source>
</evidence>
<evidence type="ECO:0000259" key="6">
    <source>
        <dbReference type="PROSITE" id="PS51094"/>
    </source>
</evidence>
<protein>
    <submittedName>
        <fullName evidence="9">BglG family transcription antiterminator</fullName>
    </submittedName>
    <submittedName>
        <fullName evidence="10">Lichenan operon transcriptional antiterminator</fullName>
    </submittedName>
</protein>
<evidence type="ECO:0000313" key="10">
    <source>
        <dbReference type="EMBL" id="PXX75835.1"/>
    </source>
</evidence>
<dbReference type="InterPro" id="IPR036634">
    <property type="entry name" value="PRD_sf"/>
</dbReference>
<dbReference type="InterPro" id="IPR007737">
    <property type="entry name" value="Mga_HTH"/>
</dbReference>
<dbReference type="PANTHER" id="PTHR30185">
    <property type="entry name" value="CRYPTIC BETA-GLUCOSIDE BGL OPERON ANTITERMINATOR"/>
    <property type="match status" value="1"/>
</dbReference>
<keyword evidence="11" id="KW-1185">Reference proteome</keyword>
<sequence>MLTNRQRQIMKYLNEEDYTTASYIAGRINVSDRTIRSEMKILAEELYKEGIELVSKPKYGYQLHVLNREQYNALVAEDDAEEAVQPVTPQQRVQFILEYLLAHDDYVKIEELCDLLYTSQSTISQDLKTVREILEKNNLKLIQRPYYGMKIEGSEFDLRLCISNYLSNIFESEDGEAVLQRSQLQKISEILELLFEEENYHMSDFAFNNLATHIYIAVQRIKTGNYVPMEVEQLEEIETHKTIYELALRIVNVIEKEFSITVPKSECGYIMIHLLGKRMIKSAEEANLVVDEEMFETVNEMLKVADEEMNLELSQDLNLRLVLALHLIPLKSRLQYDLNMRNPLLKEIKTHYMLAFMIATTACVPLKELYHKEISEDEIGYIALHINLALERKRETIDRKNIVMVCSTGRGTAELLEYQYRDKFGKYINKLITCDVMNIEKIDFTDIDFVISTVPIQAKLPVPIIRVQYFMETRDENKVKRLLSISSKNSIERFFDPNLFFVNVPAKSKDEVIDYMTMRIRNYRKVPRNFKELVLLREKKAVTEFGNLIAIPHPYRVCTDETFVCVALLKRPILWDKQKVQLVFLLSIEKNKNRDLQKFYTLTSKMLTSKDYVKLLLHEKRYSTMMRIFKTIEDEL</sequence>
<feature type="domain" description="PTS EIIA type-2" evidence="6">
    <location>
        <begin position="493"/>
        <end position="632"/>
    </location>
</feature>
<dbReference type="InterPro" id="IPR013011">
    <property type="entry name" value="PTS_EIIB_2"/>
</dbReference>
<dbReference type="InterPro" id="IPR016152">
    <property type="entry name" value="PTrfase/Anion_transptr"/>
</dbReference>